<protein>
    <submittedName>
        <fullName evidence="9">Uncharacterized protein</fullName>
    </submittedName>
</protein>
<organism evidence="9 10">
    <name type="scientific">Stephania yunnanensis</name>
    <dbReference type="NCBI Taxonomy" id="152371"/>
    <lineage>
        <taxon>Eukaryota</taxon>
        <taxon>Viridiplantae</taxon>
        <taxon>Streptophyta</taxon>
        <taxon>Embryophyta</taxon>
        <taxon>Tracheophyta</taxon>
        <taxon>Spermatophyta</taxon>
        <taxon>Magnoliopsida</taxon>
        <taxon>Ranunculales</taxon>
        <taxon>Menispermaceae</taxon>
        <taxon>Menispermoideae</taxon>
        <taxon>Cissampelideae</taxon>
        <taxon>Stephania</taxon>
    </lineage>
</organism>
<evidence type="ECO:0000256" key="5">
    <source>
        <dbReference type="ARBA" id="ARBA00022801"/>
    </source>
</evidence>
<proteinExistence type="inferred from homology"/>
<keyword evidence="3" id="KW-0134">Cell wall</keyword>
<comment type="similarity">
    <text evidence="2 8">Belongs to the glycosyl hydrolase 28 family.</text>
</comment>
<gene>
    <name evidence="9" type="ORF">Syun_025844</name>
</gene>
<evidence type="ECO:0000313" key="10">
    <source>
        <dbReference type="Proteomes" id="UP001420932"/>
    </source>
</evidence>
<dbReference type="GO" id="GO:0071555">
    <property type="term" value="P:cell wall organization"/>
    <property type="evidence" value="ECO:0007669"/>
    <property type="project" value="UniProtKB-KW"/>
</dbReference>
<evidence type="ECO:0000313" key="9">
    <source>
        <dbReference type="EMBL" id="KAK9098799.1"/>
    </source>
</evidence>
<dbReference type="Gene3D" id="2.160.20.10">
    <property type="entry name" value="Single-stranded right-handed beta-helix, Pectin lyase-like"/>
    <property type="match status" value="1"/>
</dbReference>
<dbReference type="InterPro" id="IPR011050">
    <property type="entry name" value="Pectin_lyase_fold/virulence"/>
</dbReference>
<keyword evidence="5 8" id="KW-0378">Hydrolase</keyword>
<dbReference type="GO" id="GO:0005975">
    <property type="term" value="P:carbohydrate metabolic process"/>
    <property type="evidence" value="ECO:0007669"/>
    <property type="project" value="InterPro"/>
</dbReference>
<keyword evidence="10" id="KW-1185">Reference proteome</keyword>
<evidence type="ECO:0000256" key="2">
    <source>
        <dbReference type="ARBA" id="ARBA00008834"/>
    </source>
</evidence>
<dbReference type="InterPro" id="IPR012334">
    <property type="entry name" value="Pectin_lyas_fold"/>
</dbReference>
<dbReference type="PANTHER" id="PTHR31375">
    <property type="match status" value="1"/>
</dbReference>
<keyword evidence="7" id="KW-0961">Cell wall biogenesis/degradation</keyword>
<evidence type="ECO:0000256" key="8">
    <source>
        <dbReference type="RuleBase" id="RU361169"/>
    </source>
</evidence>
<dbReference type="Pfam" id="PF00295">
    <property type="entry name" value="Glyco_hydro_28"/>
    <property type="match status" value="1"/>
</dbReference>
<accession>A0AAP0F1A5</accession>
<comment type="subcellular location">
    <subcellularLocation>
        <location evidence="1">Secreted</location>
        <location evidence="1">Cell wall</location>
    </subcellularLocation>
</comment>
<dbReference type="InterPro" id="IPR000743">
    <property type="entry name" value="Glyco_hydro_28"/>
</dbReference>
<reference evidence="9 10" key="1">
    <citation type="submission" date="2024-01" db="EMBL/GenBank/DDBJ databases">
        <title>Genome assemblies of Stephania.</title>
        <authorList>
            <person name="Yang L."/>
        </authorList>
    </citation>
    <scope>NUCLEOTIDE SEQUENCE [LARGE SCALE GENOMIC DNA]</scope>
    <source>
        <strain evidence="9">YNDBR</strain>
        <tissue evidence="9">Leaf</tissue>
    </source>
</reference>
<sequence>MLQGRCKQKVIDDGGHEQVERMGWEVDSKAFRVAWRAACSSSSQSIVEIPAGNTSLVGPLDLLDLVNQRSKCSIRGEVWGKKKSSRNLPGIALVFIFHSCKVKGDDCISIVANSSNIEVRNVSCIAGYGISIGILDHAHALSKVEHILILTSAIKVKNISFTHIEGSSAIEEALQFTCRMLGDLLKIEYIPCPVPRLLIV</sequence>
<dbReference type="SUPFAM" id="SSF51126">
    <property type="entry name" value="Pectin lyase-like"/>
    <property type="match status" value="1"/>
</dbReference>
<dbReference type="EMBL" id="JBBNAF010000011">
    <property type="protein sequence ID" value="KAK9098799.1"/>
    <property type="molecule type" value="Genomic_DNA"/>
</dbReference>
<comment type="caution">
    <text evidence="9">The sequence shown here is derived from an EMBL/GenBank/DDBJ whole genome shotgun (WGS) entry which is preliminary data.</text>
</comment>
<keyword evidence="4" id="KW-0964">Secreted</keyword>
<evidence type="ECO:0000256" key="6">
    <source>
        <dbReference type="ARBA" id="ARBA00023295"/>
    </source>
</evidence>
<evidence type="ECO:0000256" key="3">
    <source>
        <dbReference type="ARBA" id="ARBA00022512"/>
    </source>
</evidence>
<dbReference type="GO" id="GO:0004650">
    <property type="term" value="F:polygalacturonase activity"/>
    <property type="evidence" value="ECO:0007669"/>
    <property type="project" value="InterPro"/>
</dbReference>
<evidence type="ECO:0000256" key="1">
    <source>
        <dbReference type="ARBA" id="ARBA00004191"/>
    </source>
</evidence>
<evidence type="ECO:0000256" key="7">
    <source>
        <dbReference type="ARBA" id="ARBA00023316"/>
    </source>
</evidence>
<evidence type="ECO:0000256" key="4">
    <source>
        <dbReference type="ARBA" id="ARBA00022525"/>
    </source>
</evidence>
<keyword evidence="6 8" id="KW-0326">Glycosidase</keyword>
<dbReference type="Proteomes" id="UP001420932">
    <property type="component" value="Unassembled WGS sequence"/>
</dbReference>
<dbReference type="AlphaFoldDB" id="A0AAP0F1A5"/>
<name>A0AAP0F1A5_9MAGN</name>